<evidence type="ECO:0000259" key="3">
    <source>
        <dbReference type="Pfam" id="PF02517"/>
    </source>
</evidence>
<dbReference type="GO" id="GO:0004175">
    <property type="term" value="F:endopeptidase activity"/>
    <property type="evidence" value="ECO:0007669"/>
    <property type="project" value="UniProtKB-ARBA"/>
</dbReference>
<feature type="transmembrane region" description="Helical" evidence="2">
    <location>
        <begin position="216"/>
        <end position="235"/>
    </location>
</feature>
<keyword evidence="4" id="KW-0378">Hydrolase</keyword>
<keyword evidence="4" id="KW-0482">Metalloprotease</keyword>
<keyword evidence="2" id="KW-0812">Transmembrane</keyword>
<keyword evidence="2" id="KW-0472">Membrane</keyword>
<feature type="transmembrane region" description="Helical" evidence="2">
    <location>
        <begin position="160"/>
        <end position="179"/>
    </location>
</feature>
<evidence type="ECO:0000256" key="1">
    <source>
        <dbReference type="ARBA" id="ARBA00009067"/>
    </source>
</evidence>
<dbReference type="RefSeq" id="WP_199568204.1">
    <property type="nucleotide sequence ID" value="NZ_JAENBP010000009.1"/>
</dbReference>
<dbReference type="PANTHER" id="PTHR39430:SF1">
    <property type="entry name" value="PROTEASE"/>
    <property type="match status" value="1"/>
</dbReference>
<keyword evidence="4" id="KW-0645">Protease</keyword>
<name>A0A934PAX0_9STRE</name>
<dbReference type="GO" id="GO:0080120">
    <property type="term" value="P:CAAX-box protein maturation"/>
    <property type="evidence" value="ECO:0007669"/>
    <property type="project" value="UniProtKB-ARBA"/>
</dbReference>
<proteinExistence type="inferred from homology"/>
<feature type="transmembrane region" description="Helical" evidence="2">
    <location>
        <begin position="96"/>
        <end position="116"/>
    </location>
</feature>
<feature type="transmembrane region" description="Helical" evidence="2">
    <location>
        <begin position="255"/>
        <end position="279"/>
    </location>
</feature>
<protein>
    <submittedName>
        <fullName evidence="4">CPBP family intramembrane metalloprotease</fullName>
    </submittedName>
</protein>
<keyword evidence="2" id="KW-1133">Transmembrane helix</keyword>
<comment type="similarity">
    <text evidence="1">Belongs to the UPF0177 family.</text>
</comment>
<feature type="transmembrane region" description="Helical" evidence="2">
    <location>
        <begin position="185"/>
        <end position="204"/>
    </location>
</feature>
<dbReference type="Proteomes" id="UP000644875">
    <property type="component" value="Unassembled WGS sequence"/>
</dbReference>
<accession>A0A934PAX0</accession>
<feature type="transmembrane region" description="Helical" evidence="2">
    <location>
        <begin position="122"/>
        <end position="139"/>
    </location>
</feature>
<comment type="caution">
    <text evidence="4">The sequence shown here is derived from an EMBL/GenBank/DDBJ whole genome shotgun (WGS) entry which is preliminary data.</text>
</comment>
<gene>
    <name evidence="4" type="ORF">JHK64_06585</name>
</gene>
<organism evidence="4 5">
    <name type="scientific">Streptococcus zalophi</name>
    <dbReference type="NCBI Taxonomy" id="640031"/>
    <lineage>
        <taxon>Bacteria</taxon>
        <taxon>Bacillati</taxon>
        <taxon>Bacillota</taxon>
        <taxon>Bacilli</taxon>
        <taxon>Lactobacillales</taxon>
        <taxon>Streptococcaceae</taxon>
        <taxon>Streptococcus</taxon>
    </lineage>
</organism>
<evidence type="ECO:0000256" key="2">
    <source>
        <dbReference type="SAM" id="Phobius"/>
    </source>
</evidence>
<feature type="domain" description="CAAX prenyl protease 2/Lysostaphin resistance protein A-like" evidence="3">
    <location>
        <begin position="129"/>
        <end position="220"/>
    </location>
</feature>
<dbReference type="AlphaFoldDB" id="A0A934PAX0"/>
<feature type="transmembrane region" description="Helical" evidence="2">
    <location>
        <begin position="20"/>
        <end position="45"/>
    </location>
</feature>
<dbReference type="EMBL" id="JAENBP010000009">
    <property type="protein sequence ID" value="MBJ8350290.1"/>
    <property type="molecule type" value="Genomic_DNA"/>
</dbReference>
<dbReference type="InterPro" id="IPR003675">
    <property type="entry name" value="Rce1/LyrA-like_dom"/>
</dbReference>
<dbReference type="Pfam" id="PF02517">
    <property type="entry name" value="Rce1-like"/>
    <property type="match status" value="1"/>
</dbReference>
<dbReference type="GO" id="GO:0008237">
    <property type="term" value="F:metallopeptidase activity"/>
    <property type="evidence" value="ECO:0007669"/>
    <property type="project" value="UniProtKB-KW"/>
</dbReference>
<evidence type="ECO:0000313" key="4">
    <source>
        <dbReference type="EMBL" id="MBJ8350290.1"/>
    </source>
</evidence>
<reference evidence="4 5" key="1">
    <citation type="journal article" date="2021" name="Int. J. Syst. Evol. Microbiol.">
        <title>Streptococcus vicugnae sp. nov., isolated from faeces of alpacas (Vicugna pacos) and cattle (Bos taurus), Streptococcus zalophi sp. nov., and Streptococcus pacificus sp. nov., isolated from respiratory tract of California sea lions (Zalophus californianus).</title>
        <authorList>
            <person name="Volokhov D.V."/>
            <person name="Zagorodnyaya T.A."/>
            <person name="Shen Z."/>
            <person name="Blom J."/>
            <person name="Furtak V.A."/>
            <person name="Eisenberg T."/>
            <person name="Fan P."/>
            <person name="Jeong K.C."/>
            <person name="Gao Y."/>
            <person name="Zhang S."/>
            <person name="Amselle M."/>
        </authorList>
    </citation>
    <scope>NUCLEOTIDE SEQUENCE [LARGE SCALE GENOMIC DNA]</scope>
    <source>
        <strain evidence="5">CSL7508-lung</strain>
    </source>
</reference>
<sequence>MFHSKINAIKADGAKKLIWIPILMVLVVSVAIPGVIQMIVGLVLSSQEGQLITLASVVQMALTFFATLFVLLAVAKIKTKDLGFTKNASKDISKGLLYGFGAISVVALVLVVLGAVNMSFNFRFGSIPTIILAIVMFGFQGPLEELVYRSYLMPHFGKQLGMVKGILLSSVFFTLIHALNPGIGFMPIVNLFLASLVFSLIYYLTESFWLVGAAHAVWNFSQGIIYGSLVSGNPIKESIFTATPVKGMDFISGGSFGFEGGIITSLLGIILMVLLISAIKKKNRAYTRA</sequence>
<dbReference type="PANTHER" id="PTHR39430">
    <property type="entry name" value="MEMBRANE-ASSOCIATED PROTEASE-RELATED"/>
    <property type="match status" value="1"/>
</dbReference>
<feature type="transmembrane region" description="Helical" evidence="2">
    <location>
        <begin position="51"/>
        <end position="75"/>
    </location>
</feature>
<evidence type="ECO:0000313" key="5">
    <source>
        <dbReference type="Proteomes" id="UP000644875"/>
    </source>
</evidence>
<keyword evidence="5" id="KW-1185">Reference proteome</keyword>